<dbReference type="AlphaFoldDB" id="A0A1X7SQ03"/>
<protein>
    <recommendedName>
        <fullName evidence="2">DUF4371 domain-containing protein</fullName>
    </recommendedName>
</protein>
<organism evidence="1">
    <name type="scientific">Amphimedon queenslandica</name>
    <name type="common">Sponge</name>
    <dbReference type="NCBI Taxonomy" id="400682"/>
    <lineage>
        <taxon>Eukaryota</taxon>
        <taxon>Metazoa</taxon>
        <taxon>Porifera</taxon>
        <taxon>Demospongiae</taxon>
        <taxon>Heteroscleromorpha</taxon>
        <taxon>Haplosclerida</taxon>
        <taxon>Niphatidae</taxon>
        <taxon>Amphimedon</taxon>
    </lineage>
</organism>
<dbReference type="PANTHER" id="PTHR45749">
    <property type="match status" value="1"/>
</dbReference>
<proteinExistence type="predicted"/>
<reference evidence="1" key="1">
    <citation type="submission" date="2017-05" db="UniProtKB">
        <authorList>
            <consortium name="EnsemblMetazoa"/>
        </authorList>
    </citation>
    <scope>IDENTIFICATION</scope>
</reference>
<dbReference type="PANTHER" id="PTHR45749:SF33">
    <property type="entry name" value="ZINC FINGER MYM-TYPE PROTEIN 1"/>
    <property type="match status" value="1"/>
</dbReference>
<dbReference type="OMA" id="KAMICEE"/>
<name>A0A1X7SQ03_AMPQE</name>
<dbReference type="OrthoDB" id="6614843at2759"/>
<dbReference type="EnsemblMetazoa" id="Aqu2.1.04196_001">
    <property type="protein sequence ID" value="Aqu2.1.04196_001"/>
    <property type="gene ID" value="Aqu2.1.04196"/>
</dbReference>
<dbReference type="STRING" id="400682.A0A1X7SQ03"/>
<sequence length="96" mass="10481">MSILRLIIHEDLVGFFECDTRITGRALADKITATLMDFYLNLSFLRGQGYDGAGNMAGSVKGTAALITEEYPLALYLHCALHCLNLAVVKSLQSTN</sequence>
<evidence type="ECO:0000313" key="1">
    <source>
        <dbReference type="EnsemblMetazoa" id="Aqu2.1.04196_001"/>
    </source>
</evidence>
<evidence type="ECO:0008006" key="2">
    <source>
        <dbReference type="Google" id="ProtNLM"/>
    </source>
</evidence>
<dbReference type="InParanoid" id="A0A1X7SQ03"/>
<accession>A0A1X7SQ03</accession>